<evidence type="ECO:0000313" key="2">
    <source>
        <dbReference type="EMBL" id="QAV16366.1"/>
    </source>
</evidence>
<gene>
    <name evidence="1" type="ORF">M5X16_16025</name>
    <name evidence="2" type="ORF">PC41400_01090</name>
</gene>
<dbReference type="AlphaFoldDB" id="A0A410WPL8"/>
<accession>A0A410WPL8</accession>
<protein>
    <recommendedName>
        <fullName evidence="5">DUF4034 domain-containing protein</fullName>
    </recommendedName>
</protein>
<dbReference type="Proteomes" id="UP000288943">
    <property type="component" value="Chromosome"/>
</dbReference>
<dbReference type="RefSeq" id="WP_042231528.1">
    <property type="nucleotide sequence ID" value="NZ_CP026520.1"/>
</dbReference>
<evidence type="ECO:0000313" key="1">
    <source>
        <dbReference type="EMBL" id="MCY9597269.1"/>
    </source>
</evidence>
<evidence type="ECO:0000313" key="3">
    <source>
        <dbReference type="Proteomes" id="UP000288943"/>
    </source>
</evidence>
<proteinExistence type="predicted"/>
<dbReference type="Proteomes" id="UP001527202">
    <property type="component" value="Unassembled WGS sequence"/>
</dbReference>
<sequence>MKNRFDELRRVSWTMPDGKQKLAVLEEMIRIADLYMTEEDSYNVRMDYTSAAMDAGFSEKMLISFAWCVAKFDKNPGRYPHFYLLWHYKWILNGIWRMPEMTFEQIERMFEDFKERCIRHGHNLRAYHQKRVNLFISLGMFQEAAESYKLWRSTPRDSLADCQACEQNLFGEFSFKMNHLKRGMQAVKPILEGRMVCGSVPQNTYSLIIIPLMKLKEYDRAVAIAKKAVRELEGPQYLEEYGVFLEFFTITDMTRATKLYEQTIRYGLESKIGWSRLQYFYAVRLFLNEWGKTKRRKRLAESDRVTLPWIDHEIAKLTEAFNRRNGSLYVNEFLTEKQKHTERLVAAYRNSTSQ</sequence>
<dbReference type="EMBL" id="CP026520">
    <property type="protein sequence ID" value="QAV16366.1"/>
    <property type="molecule type" value="Genomic_DNA"/>
</dbReference>
<keyword evidence="4" id="KW-1185">Reference proteome</keyword>
<reference evidence="1 4" key="2">
    <citation type="submission" date="2022-05" db="EMBL/GenBank/DDBJ databases">
        <title>Genome Sequencing of Bee-Associated Microbes.</title>
        <authorList>
            <person name="Dunlap C."/>
        </authorList>
    </citation>
    <scope>NUCLEOTIDE SEQUENCE [LARGE SCALE GENOMIC DNA]</scope>
    <source>
        <strain evidence="1 4">NRRL B-23120</strain>
    </source>
</reference>
<name>A0A410WPL8_9BACL</name>
<dbReference type="GeneID" id="95373411"/>
<dbReference type="KEGG" id="pchi:PC41400_01090"/>
<evidence type="ECO:0000313" key="4">
    <source>
        <dbReference type="Proteomes" id="UP001527202"/>
    </source>
</evidence>
<evidence type="ECO:0008006" key="5">
    <source>
        <dbReference type="Google" id="ProtNLM"/>
    </source>
</evidence>
<dbReference type="EMBL" id="JAMDMJ010000018">
    <property type="protein sequence ID" value="MCY9597269.1"/>
    <property type="molecule type" value="Genomic_DNA"/>
</dbReference>
<dbReference type="OrthoDB" id="56388at2"/>
<reference evidence="2 3" key="1">
    <citation type="submission" date="2018-01" db="EMBL/GenBank/DDBJ databases">
        <title>The whole genome sequencing and assembly of Paenibacillus chitinolyticus KCCM 41400 strain.</title>
        <authorList>
            <person name="Kim J.-Y."/>
            <person name="Park M.-K."/>
            <person name="Lee Y.-J."/>
            <person name="Yi H."/>
            <person name="Bahn Y.-S."/>
            <person name="Kim J.F."/>
            <person name="Lee D.-W."/>
        </authorList>
    </citation>
    <scope>NUCLEOTIDE SEQUENCE [LARGE SCALE GENOMIC DNA]</scope>
    <source>
        <strain evidence="2 3">KCCM 41400</strain>
    </source>
</reference>
<organism evidence="2 3">
    <name type="scientific">Paenibacillus chitinolyticus</name>
    <dbReference type="NCBI Taxonomy" id="79263"/>
    <lineage>
        <taxon>Bacteria</taxon>
        <taxon>Bacillati</taxon>
        <taxon>Bacillota</taxon>
        <taxon>Bacilli</taxon>
        <taxon>Bacillales</taxon>
        <taxon>Paenibacillaceae</taxon>
        <taxon>Paenibacillus</taxon>
    </lineage>
</organism>